<dbReference type="Proteomes" id="UP000887540">
    <property type="component" value="Unplaced"/>
</dbReference>
<evidence type="ECO:0000313" key="2">
    <source>
        <dbReference type="WBParaSite" id="ACRNAN_scaffold30526.g9810.t1"/>
    </source>
</evidence>
<dbReference type="Gene3D" id="1.10.10.60">
    <property type="entry name" value="Homeodomain-like"/>
    <property type="match status" value="1"/>
</dbReference>
<accession>A0A914DN90</accession>
<dbReference type="AlphaFoldDB" id="A0A914DN90"/>
<name>A0A914DN90_9BILA</name>
<reference evidence="2" key="1">
    <citation type="submission" date="2022-11" db="UniProtKB">
        <authorList>
            <consortium name="WormBaseParasite"/>
        </authorList>
    </citation>
    <scope>IDENTIFICATION</scope>
</reference>
<protein>
    <submittedName>
        <fullName evidence="2">Transposase</fullName>
    </submittedName>
</protein>
<evidence type="ECO:0000313" key="1">
    <source>
        <dbReference type="Proteomes" id="UP000887540"/>
    </source>
</evidence>
<keyword evidence="1" id="KW-1185">Reference proteome</keyword>
<dbReference type="WBParaSite" id="ACRNAN_scaffold30526.g9810.t1">
    <property type="protein sequence ID" value="ACRNAN_scaffold30526.g9810.t1"/>
    <property type="gene ID" value="ACRNAN_scaffold30526.g9810"/>
</dbReference>
<proteinExistence type="predicted"/>
<sequence>MPSGKQLMKAEKSKIRSIDAGLSFRAISVKFGKTAITVYNFVNKSRQYGIKKRKGRLLKPPRDKTMRQFLPVQTKI</sequence>
<organism evidence="1 2">
    <name type="scientific">Acrobeloides nanus</name>
    <dbReference type="NCBI Taxonomy" id="290746"/>
    <lineage>
        <taxon>Eukaryota</taxon>
        <taxon>Metazoa</taxon>
        <taxon>Ecdysozoa</taxon>
        <taxon>Nematoda</taxon>
        <taxon>Chromadorea</taxon>
        <taxon>Rhabditida</taxon>
        <taxon>Tylenchina</taxon>
        <taxon>Cephalobomorpha</taxon>
        <taxon>Cephaloboidea</taxon>
        <taxon>Cephalobidae</taxon>
        <taxon>Acrobeloides</taxon>
    </lineage>
</organism>